<comment type="caution">
    <text evidence="2">The sequence shown here is derived from an EMBL/GenBank/DDBJ whole genome shotgun (WGS) entry which is preliminary data.</text>
</comment>
<sequence length="115" mass="13430">MILYLLDKSMFKADINWLTNGRENHSLFSIPHMKASLYTEYRERTARDLFERTLHRNMLLPFVSIPEPEQKPQTVRKVRTCPKPSQNSGSDSDSSSNSDSCVQLYRNPQRRNPNT</sequence>
<evidence type="ECO:0000313" key="3">
    <source>
        <dbReference type="Proteomes" id="UP000828390"/>
    </source>
</evidence>
<organism evidence="2 3">
    <name type="scientific">Dreissena polymorpha</name>
    <name type="common">Zebra mussel</name>
    <name type="synonym">Mytilus polymorpha</name>
    <dbReference type="NCBI Taxonomy" id="45954"/>
    <lineage>
        <taxon>Eukaryota</taxon>
        <taxon>Metazoa</taxon>
        <taxon>Spiralia</taxon>
        <taxon>Lophotrochozoa</taxon>
        <taxon>Mollusca</taxon>
        <taxon>Bivalvia</taxon>
        <taxon>Autobranchia</taxon>
        <taxon>Heteroconchia</taxon>
        <taxon>Euheterodonta</taxon>
        <taxon>Imparidentia</taxon>
        <taxon>Neoheterodontei</taxon>
        <taxon>Myida</taxon>
        <taxon>Dreissenoidea</taxon>
        <taxon>Dreissenidae</taxon>
        <taxon>Dreissena</taxon>
    </lineage>
</organism>
<dbReference type="EMBL" id="JAIWYP010000004">
    <property type="protein sequence ID" value="KAH3834254.1"/>
    <property type="molecule type" value="Genomic_DNA"/>
</dbReference>
<dbReference type="AlphaFoldDB" id="A0A9D4QKA8"/>
<gene>
    <name evidence="2" type="ORF">DPMN_107574</name>
</gene>
<evidence type="ECO:0000313" key="2">
    <source>
        <dbReference type="EMBL" id="KAH3834254.1"/>
    </source>
</evidence>
<dbReference type="Proteomes" id="UP000828390">
    <property type="component" value="Unassembled WGS sequence"/>
</dbReference>
<keyword evidence="3" id="KW-1185">Reference proteome</keyword>
<accession>A0A9D4QKA8</accession>
<name>A0A9D4QKA8_DREPO</name>
<reference evidence="2" key="1">
    <citation type="journal article" date="2019" name="bioRxiv">
        <title>The Genome of the Zebra Mussel, Dreissena polymorpha: A Resource for Invasive Species Research.</title>
        <authorList>
            <person name="McCartney M.A."/>
            <person name="Auch B."/>
            <person name="Kono T."/>
            <person name="Mallez S."/>
            <person name="Zhang Y."/>
            <person name="Obille A."/>
            <person name="Becker A."/>
            <person name="Abrahante J.E."/>
            <person name="Garbe J."/>
            <person name="Badalamenti J.P."/>
            <person name="Herman A."/>
            <person name="Mangelson H."/>
            <person name="Liachko I."/>
            <person name="Sullivan S."/>
            <person name="Sone E.D."/>
            <person name="Koren S."/>
            <person name="Silverstein K.A.T."/>
            <person name="Beckman K.B."/>
            <person name="Gohl D.M."/>
        </authorList>
    </citation>
    <scope>NUCLEOTIDE SEQUENCE</scope>
    <source>
        <strain evidence="2">Duluth1</strain>
        <tissue evidence="2">Whole animal</tissue>
    </source>
</reference>
<evidence type="ECO:0000256" key="1">
    <source>
        <dbReference type="SAM" id="MobiDB-lite"/>
    </source>
</evidence>
<reference evidence="2" key="2">
    <citation type="submission" date="2020-11" db="EMBL/GenBank/DDBJ databases">
        <authorList>
            <person name="McCartney M.A."/>
            <person name="Auch B."/>
            <person name="Kono T."/>
            <person name="Mallez S."/>
            <person name="Becker A."/>
            <person name="Gohl D.M."/>
            <person name="Silverstein K.A.T."/>
            <person name="Koren S."/>
            <person name="Bechman K.B."/>
            <person name="Herman A."/>
            <person name="Abrahante J.E."/>
            <person name="Garbe J."/>
        </authorList>
    </citation>
    <scope>NUCLEOTIDE SEQUENCE</scope>
    <source>
        <strain evidence="2">Duluth1</strain>
        <tissue evidence="2">Whole animal</tissue>
    </source>
</reference>
<feature type="compositionally biased region" description="Low complexity" evidence="1">
    <location>
        <begin position="85"/>
        <end position="100"/>
    </location>
</feature>
<proteinExistence type="predicted"/>
<protein>
    <submittedName>
        <fullName evidence="2">Uncharacterized protein</fullName>
    </submittedName>
</protein>
<feature type="region of interest" description="Disordered" evidence="1">
    <location>
        <begin position="65"/>
        <end position="115"/>
    </location>
</feature>